<dbReference type="InterPro" id="IPR039508">
    <property type="entry name" value="KASH5_EF-hand-like_dom"/>
</dbReference>
<organism evidence="3 4">
    <name type="scientific">Leishmania tarentolae</name>
    <name type="common">Sauroleishmania tarentolae</name>
    <dbReference type="NCBI Taxonomy" id="5689"/>
    <lineage>
        <taxon>Eukaryota</taxon>
        <taxon>Discoba</taxon>
        <taxon>Euglenozoa</taxon>
        <taxon>Kinetoplastea</taxon>
        <taxon>Metakinetoplastina</taxon>
        <taxon>Trypanosomatida</taxon>
        <taxon>Trypanosomatidae</taxon>
        <taxon>Leishmaniinae</taxon>
        <taxon>Leishmania</taxon>
        <taxon>lizard Leishmania</taxon>
    </lineage>
</organism>
<keyword evidence="1" id="KW-0677">Repeat</keyword>
<reference evidence="3" key="1">
    <citation type="submission" date="2019-11" db="EMBL/GenBank/DDBJ databases">
        <title>Leishmania tarentolae CDS.</title>
        <authorList>
            <person name="Goto Y."/>
            <person name="Yamagishi J."/>
        </authorList>
    </citation>
    <scope>NUCLEOTIDE SEQUENCE [LARGE SCALE GENOMIC DNA]</scope>
    <source>
        <strain evidence="3">Parrot Tar II</strain>
    </source>
</reference>
<dbReference type="VEuPathDB" id="TriTrypDB:LtaPh_2808400"/>
<evidence type="ECO:0000313" key="3">
    <source>
        <dbReference type="EMBL" id="GET90000.1"/>
    </source>
</evidence>
<feature type="domain" description="EF-hand" evidence="2">
    <location>
        <begin position="11"/>
        <end position="46"/>
    </location>
</feature>
<dbReference type="PROSITE" id="PS50222">
    <property type="entry name" value="EF_HAND_2"/>
    <property type="match status" value="2"/>
</dbReference>
<dbReference type="GO" id="GO:0016460">
    <property type="term" value="C:myosin II complex"/>
    <property type="evidence" value="ECO:0007669"/>
    <property type="project" value="TreeGrafter"/>
</dbReference>
<protein>
    <submittedName>
        <fullName evidence="3">Calmodulin-like protein</fullName>
    </submittedName>
</protein>
<dbReference type="GO" id="GO:0005509">
    <property type="term" value="F:calcium ion binding"/>
    <property type="evidence" value="ECO:0007669"/>
    <property type="project" value="InterPro"/>
</dbReference>
<evidence type="ECO:0000313" key="4">
    <source>
        <dbReference type="Proteomes" id="UP000419144"/>
    </source>
</evidence>
<name>A0A640KJV5_LEITA</name>
<dbReference type="Proteomes" id="UP000419144">
    <property type="component" value="Unassembled WGS sequence"/>
</dbReference>
<dbReference type="FunFam" id="1.10.238.10:FF:000400">
    <property type="entry name" value="EF hand family protein"/>
    <property type="match status" value="1"/>
</dbReference>
<sequence length="157" mass="17800">MPVMPAGFNDACSAFFRKHFDIFDRDKIGRVRNEDFATLIRACGATPLEASIEDLRAIADPSNRGSFSFDDFCAALRKALAVSISPHEVREAFQGFDPDKRGLINPHELRYFLTTMGDVLSAEEMNEFIEEMRSEMDMEGNLVVADSIYKMTPEMFR</sequence>
<dbReference type="Pfam" id="PF14658">
    <property type="entry name" value="EF-hand_9"/>
    <property type="match status" value="1"/>
</dbReference>
<keyword evidence="4" id="KW-1185">Reference proteome</keyword>
<proteinExistence type="predicted"/>
<dbReference type="SUPFAM" id="SSF47473">
    <property type="entry name" value="EF-hand"/>
    <property type="match status" value="1"/>
</dbReference>
<dbReference type="Pfam" id="PF13405">
    <property type="entry name" value="EF-hand_6"/>
    <property type="match status" value="1"/>
</dbReference>
<evidence type="ECO:0000256" key="1">
    <source>
        <dbReference type="ARBA" id="ARBA00022737"/>
    </source>
</evidence>
<evidence type="ECO:0000259" key="2">
    <source>
        <dbReference type="PROSITE" id="PS50222"/>
    </source>
</evidence>
<dbReference type="InterPro" id="IPR011992">
    <property type="entry name" value="EF-hand-dom_pair"/>
</dbReference>
<gene>
    <name evidence="3" type="ORF">LtaPh_2808400</name>
</gene>
<dbReference type="SMART" id="SM00054">
    <property type="entry name" value="EFh"/>
    <property type="match status" value="2"/>
</dbReference>
<dbReference type="OrthoDB" id="26525at2759"/>
<dbReference type="AlphaFoldDB" id="A0A640KJV5"/>
<dbReference type="InterPro" id="IPR050230">
    <property type="entry name" value="CALM/Myosin/TropC-like"/>
</dbReference>
<feature type="domain" description="EF-hand" evidence="2">
    <location>
        <begin position="84"/>
        <end position="119"/>
    </location>
</feature>
<dbReference type="PANTHER" id="PTHR23048">
    <property type="entry name" value="MYOSIN LIGHT CHAIN 1, 3"/>
    <property type="match status" value="1"/>
</dbReference>
<dbReference type="EMBL" id="BLBS01000039">
    <property type="protein sequence ID" value="GET90000.1"/>
    <property type="molecule type" value="Genomic_DNA"/>
</dbReference>
<dbReference type="PANTHER" id="PTHR23048:SF0">
    <property type="entry name" value="CALMODULIN LIKE 3"/>
    <property type="match status" value="1"/>
</dbReference>
<dbReference type="Gene3D" id="1.10.238.10">
    <property type="entry name" value="EF-hand"/>
    <property type="match status" value="1"/>
</dbReference>
<accession>A0A640KJV5</accession>
<comment type="caution">
    <text evidence="3">The sequence shown here is derived from an EMBL/GenBank/DDBJ whole genome shotgun (WGS) entry which is preliminary data.</text>
</comment>
<dbReference type="InterPro" id="IPR002048">
    <property type="entry name" value="EF_hand_dom"/>
</dbReference>